<feature type="domain" description="Amidohydrolase-related" evidence="1">
    <location>
        <begin position="164"/>
        <end position="389"/>
    </location>
</feature>
<dbReference type="InterPro" id="IPR006680">
    <property type="entry name" value="Amidohydro-rel"/>
</dbReference>
<dbReference type="EMBL" id="RKLP01000013">
    <property type="protein sequence ID" value="RVW07399.1"/>
    <property type="molecule type" value="Genomic_DNA"/>
</dbReference>
<dbReference type="Gene3D" id="3.20.20.140">
    <property type="entry name" value="Metal-dependent hydrolases"/>
    <property type="match status" value="1"/>
</dbReference>
<dbReference type="GO" id="GO:0016787">
    <property type="term" value="F:hydrolase activity"/>
    <property type="evidence" value="ECO:0007669"/>
    <property type="project" value="UniProtKB-KW"/>
</dbReference>
<keyword evidence="2" id="KW-0378">Hydrolase</keyword>
<sequence>MASFPDDTPRHSGGDAIAEMVDALPLVDHHCHGVVRETLDRPAFEALLCEADRPGPWHGSLFDTQVGFSVRRLCAPILDLPPHVGPDEYLERRAELGADEVAGRLLRATGISEFLVDTGFLQDRLTGPDELAAYVGARAHEVARLEPVAEQVIAERGAGTFADTCRSRLADASRTAIAFKSVAAYRVGLDLPPERPSDAAVFTAAVRWASEIAAGAPARLADETLVRFLIWTAVDLGLPLQFHVGYGDADADLAHGDPLLLTPLLRATAGRGVPIMLLHNYPFHRHAAYLAQVFDHVFVDVGLAVQNVGGDGAARVLAELLELAPFGSVLFSTDGCGLPELFHVGTVQFRTALTGFLERETRQGRWSPVDAERVARLIAGDNARRAYRLGSGAPPTD</sequence>
<dbReference type="Proteomes" id="UP000286208">
    <property type="component" value="Unassembled WGS sequence"/>
</dbReference>
<proteinExistence type="predicted"/>
<evidence type="ECO:0000259" key="1">
    <source>
        <dbReference type="Pfam" id="PF04909"/>
    </source>
</evidence>
<accession>A0A438B8X8</accession>
<organism evidence="2 3">
    <name type="scientific">Prescottella agglutinans</name>
    <dbReference type="NCBI Taxonomy" id="1644129"/>
    <lineage>
        <taxon>Bacteria</taxon>
        <taxon>Bacillati</taxon>
        <taxon>Actinomycetota</taxon>
        <taxon>Actinomycetes</taxon>
        <taxon>Mycobacteriales</taxon>
        <taxon>Nocardiaceae</taxon>
        <taxon>Prescottella</taxon>
    </lineage>
</organism>
<reference evidence="2 3" key="1">
    <citation type="submission" date="2018-11" db="EMBL/GenBank/DDBJ databases">
        <title>Rhodococcus spongicola sp. nov. and Rhodococcus xishaensis sp. nov. from marine sponges.</title>
        <authorList>
            <person name="Li L."/>
            <person name="Lin H.W."/>
        </authorList>
    </citation>
    <scope>NUCLEOTIDE SEQUENCE [LARGE SCALE GENOMIC DNA]</scope>
    <source>
        <strain evidence="2 3">CCTCC AB2014297</strain>
    </source>
</reference>
<comment type="caution">
    <text evidence="2">The sequence shown here is derived from an EMBL/GenBank/DDBJ whole genome shotgun (WGS) entry which is preliminary data.</text>
</comment>
<dbReference type="SUPFAM" id="SSF51556">
    <property type="entry name" value="Metallo-dependent hydrolases"/>
    <property type="match status" value="1"/>
</dbReference>
<dbReference type="PANTHER" id="PTHR43383">
    <property type="entry name" value="NODULIN 6"/>
    <property type="match status" value="1"/>
</dbReference>
<gene>
    <name evidence="2" type="ORF">EGT67_22275</name>
</gene>
<keyword evidence="3" id="KW-1185">Reference proteome</keyword>
<dbReference type="InterPro" id="IPR032466">
    <property type="entry name" value="Metal_Hydrolase"/>
</dbReference>
<evidence type="ECO:0000313" key="2">
    <source>
        <dbReference type="EMBL" id="RVW07399.1"/>
    </source>
</evidence>
<evidence type="ECO:0000313" key="3">
    <source>
        <dbReference type="Proteomes" id="UP000286208"/>
    </source>
</evidence>
<dbReference type="PANTHER" id="PTHR43383:SF2">
    <property type="entry name" value="AMIDOHYDROLASE 2 FAMILY PROTEIN"/>
    <property type="match status" value="1"/>
</dbReference>
<dbReference type="OrthoDB" id="8244441at2"/>
<name>A0A438B8X8_9NOCA</name>
<dbReference type="AlphaFoldDB" id="A0A438B8X8"/>
<dbReference type="Pfam" id="PF04909">
    <property type="entry name" value="Amidohydro_2"/>
    <property type="match status" value="1"/>
</dbReference>
<protein>
    <submittedName>
        <fullName evidence="2">Amidohydrolase</fullName>
    </submittedName>
</protein>